<evidence type="ECO:0000313" key="2">
    <source>
        <dbReference type="EMBL" id="GMT20991.1"/>
    </source>
</evidence>
<dbReference type="Pfam" id="PF00651">
    <property type="entry name" value="BTB"/>
    <property type="match status" value="1"/>
</dbReference>
<dbReference type="InterPro" id="IPR000210">
    <property type="entry name" value="BTB/POZ_dom"/>
</dbReference>
<dbReference type="PANTHER" id="PTHR22744:SF14">
    <property type="entry name" value="BTB DOMAIN-CONTAINING PROTEIN-RELATED"/>
    <property type="match status" value="1"/>
</dbReference>
<feature type="non-terminal residue" evidence="2">
    <location>
        <position position="150"/>
    </location>
</feature>
<dbReference type="CDD" id="cd18186">
    <property type="entry name" value="BTB_POZ_ZBTB_KLHL-like"/>
    <property type="match status" value="1"/>
</dbReference>
<dbReference type="SUPFAM" id="SSF54695">
    <property type="entry name" value="POZ domain"/>
    <property type="match status" value="1"/>
</dbReference>
<dbReference type="InterPro" id="IPR011333">
    <property type="entry name" value="SKP1/BTB/POZ_sf"/>
</dbReference>
<evidence type="ECO:0000259" key="1">
    <source>
        <dbReference type="PROSITE" id="PS50097"/>
    </source>
</evidence>
<gene>
    <name evidence="2" type="ORF">PFISCL1PPCAC_12288</name>
</gene>
<dbReference type="PROSITE" id="PS50097">
    <property type="entry name" value="BTB"/>
    <property type="match status" value="1"/>
</dbReference>
<dbReference type="Gene3D" id="3.30.710.10">
    <property type="entry name" value="Potassium Channel Kv1.1, Chain A"/>
    <property type="match status" value="1"/>
</dbReference>
<dbReference type="EMBL" id="BTSY01000003">
    <property type="protein sequence ID" value="GMT20991.1"/>
    <property type="molecule type" value="Genomic_DNA"/>
</dbReference>
<comment type="caution">
    <text evidence="2">The sequence shown here is derived from an EMBL/GenBank/DDBJ whole genome shotgun (WGS) entry which is preliminary data.</text>
</comment>
<feature type="domain" description="BTB" evidence="1">
    <location>
        <begin position="4"/>
        <end position="61"/>
    </location>
</feature>
<protein>
    <recommendedName>
        <fullName evidence="1">BTB domain-containing protein</fullName>
    </recommendedName>
</protein>
<sequence>SNARDGILVVEGEKIHVNKQSLASQSSFFNTLFFGNFKEKDQTEIEIKDIDQEVYKSLKNYKKNILIKIIAGSNAEHWLQLAQRFDLKIVEDKAVNFLLGYKNLSIHQKLLISERLGLQKYKDEVLLKYNNRENLIELGFSEEFAQLSPE</sequence>
<organism evidence="2 3">
    <name type="scientific">Pristionchus fissidentatus</name>
    <dbReference type="NCBI Taxonomy" id="1538716"/>
    <lineage>
        <taxon>Eukaryota</taxon>
        <taxon>Metazoa</taxon>
        <taxon>Ecdysozoa</taxon>
        <taxon>Nematoda</taxon>
        <taxon>Chromadorea</taxon>
        <taxon>Rhabditida</taxon>
        <taxon>Rhabditina</taxon>
        <taxon>Diplogasteromorpha</taxon>
        <taxon>Diplogasteroidea</taxon>
        <taxon>Neodiplogasteridae</taxon>
        <taxon>Pristionchus</taxon>
    </lineage>
</organism>
<dbReference type="SMART" id="SM00225">
    <property type="entry name" value="BTB"/>
    <property type="match status" value="1"/>
</dbReference>
<accession>A0AAV5VQZ7</accession>
<feature type="non-terminal residue" evidence="2">
    <location>
        <position position="1"/>
    </location>
</feature>
<keyword evidence="3" id="KW-1185">Reference proteome</keyword>
<dbReference type="AlphaFoldDB" id="A0AAV5VQZ7"/>
<dbReference type="Proteomes" id="UP001432322">
    <property type="component" value="Unassembled WGS sequence"/>
</dbReference>
<reference evidence="2" key="1">
    <citation type="submission" date="2023-10" db="EMBL/GenBank/DDBJ databases">
        <title>Genome assembly of Pristionchus species.</title>
        <authorList>
            <person name="Yoshida K."/>
            <person name="Sommer R.J."/>
        </authorList>
    </citation>
    <scope>NUCLEOTIDE SEQUENCE</scope>
    <source>
        <strain evidence="2">RS5133</strain>
    </source>
</reference>
<evidence type="ECO:0000313" key="3">
    <source>
        <dbReference type="Proteomes" id="UP001432322"/>
    </source>
</evidence>
<dbReference type="PANTHER" id="PTHR22744">
    <property type="entry name" value="HELIX LOOP HELIX PROTEIN 21-RELATED"/>
    <property type="match status" value="1"/>
</dbReference>
<proteinExistence type="predicted"/>
<name>A0AAV5VQZ7_9BILA</name>